<dbReference type="Pfam" id="PF08881">
    <property type="entry name" value="CVNH"/>
    <property type="match status" value="1"/>
</dbReference>
<dbReference type="SUPFAM" id="SSF51322">
    <property type="entry name" value="Cyanovirin-N"/>
    <property type="match status" value="1"/>
</dbReference>
<sequence>MHFNSFSSLAVLALSYGALEVQAAALRSGGYITAATVSPTSNYNVGARIVIGTCIGNVGGKLVYLPGGAFGNSCSDVTFGGPGGSIMTAKCGDGNGLILTTQIDLIC</sequence>
<dbReference type="Proteomes" id="UP000243723">
    <property type="component" value="Unassembled WGS sequence"/>
</dbReference>
<gene>
    <name evidence="3" type="ORF">B9Z65_4028</name>
</gene>
<dbReference type="InterPro" id="IPR036673">
    <property type="entry name" value="Cyanovirin-N_sf"/>
</dbReference>
<comment type="caution">
    <text evidence="3">The sequence shown here is derived from an EMBL/GenBank/DDBJ whole genome shotgun (WGS) entry which is preliminary data.</text>
</comment>
<evidence type="ECO:0000259" key="2">
    <source>
        <dbReference type="Pfam" id="PF08881"/>
    </source>
</evidence>
<dbReference type="InterPro" id="IPR011058">
    <property type="entry name" value="Cyanovirin-N"/>
</dbReference>
<feature type="domain" description="Cyanovirin-N" evidence="2">
    <location>
        <begin position="29"/>
        <end position="105"/>
    </location>
</feature>
<organism evidence="3 4">
    <name type="scientific">Elsinoe australis</name>
    <dbReference type="NCBI Taxonomy" id="40998"/>
    <lineage>
        <taxon>Eukaryota</taxon>
        <taxon>Fungi</taxon>
        <taxon>Dikarya</taxon>
        <taxon>Ascomycota</taxon>
        <taxon>Pezizomycotina</taxon>
        <taxon>Dothideomycetes</taxon>
        <taxon>Dothideomycetidae</taxon>
        <taxon>Myriangiales</taxon>
        <taxon>Elsinoaceae</taxon>
        <taxon>Elsinoe</taxon>
    </lineage>
</organism>
<accession>A0A2P7Z1M1</accession>
<dbReference type="Gene3D" id="2.30.60.10">
    <property type="entry name" value="Cyanovirin-N"/>
    <property type="match status" value="1"/>
</dbReference>
<proteinExistence type="predicted"/>
<protein>
    <recommendedName>
        <fullName evidence="2">Cyanovirin-N domain-containing protein</fullName>
    </recommendedName>
</protein>
<feature type="chain" id="PRO_5015189423" description="Cyanovirin-N domain-containing protein" evidence="1">
    <location>
        <begin position="24"/>
        <end position="107"/>
    </location>
</feature>
<dbReference type="EMBL" id="NHZQ01000335">
    <property type="protein sequence ID" value="PSK42114.1"/>
    <property type="molecule type" value="Genomic_DNA"/>
</dbReference>
<name>A0A2P7Z1M1_9PEZI</name>
<reference evidence="3 4" key="1">
    <citation type="submission" date="2017-05" db="EMBL/GenBank/DDBJ databases">
        <title>Draft genome sequence of Elsinoe australis.</title>
        <authorList>
            <person name="Cheng Q."/>
        </authorList>
    </citation>
    <scope>NUCLEOTIDE SEQUENCE [LARGE SCALE GENOMIC DNA]</scope>
    <source>
        <strain evidence="3 4">NL1</strain>
    </source>
</reference>
<keyword evidence="1" id="KW-0732">Signal</keyword>
<feature type="signal peptide" evidence="1">
    <location>
        <begin position="1"/>
        <end position="23"/>
    </location>
</feature>
<evidence type="ECO:0000313" key="3">
    <source>
        <dbReference type="EMBL" id="PSK42114.1"/>
    </source>
</evidence>
<dbReference type="AlphaFoldDB" id="A0A2P7Z1M1"/>
<evidence type="ECO:0000256" key="1">
    <source>
        <dbReference type="SAM" id="SignalP"/>
    </source>
</evidence>
<keyword evidence="4" id="KW-1185">Reference proteome</keyword>
<evidence type="ECO:0000313" key="4">
    <source>
        <dbReference type="Proteomes" id="UP000243723"/>
    </source>
</evidence>